<name>A0ABS9HQ96_9GAMM</name>
<evidence type="ECO:0000256" key="3">
    <source>
        <dbReference type="SAM" id="SignalP"/>
    </source>
</evidence>
<reference evidence="4" key="2">
    <citation type="submission" date="2022-01" db="EMBL/GenBank/DDBJ databases">
        <authorList>
            <person name="Zhou L.Y."/>
        </authorList>
    </citation>
    <scope>NUCLEOTIDE SEQUENCE</scope>
    <source>
        <strain evidence="4">TLK-CK17</strain>
    </source>
</reference>
<evidence type="ECO:0000256" key="2">
    <source>
        <dbReference type="SAM" id="Phobius"/>
    </source>
</evidence>
<accession>A0ABS9HQ96</accession>
<organism evidence="4 5">
    <name type="scientific">Marilutibacter chinensis</name>
    <dbReference type="NCBI Taxonomy" id="2912247"/>
    <lineage>
        <taxon>Bacteria</taxon>
        <taxon>Pseudomonadati</taxon>
        <taxon>Pseudomonadota</taxon>
        <taxon>Gammaproteobacteria</taxon>
        <taxon>Lysobacterales</taxon>
        <taxon>Lysobacteraceae</taxon>
        <taxon>Marilutibacter</taxon>
    </lineage>
</organism>
<sequence length="485" mass="49956">MVAWLIIAALAAVFGTGRAEAGPGTCSPLPSDNPDTGCADIPAAIAAATAAAEAATHNGYPDAVVCKTEVVESSNFARVSKCAFQGGSIFHSQIRYYLTNCSTPGTVYDPATMTCRQDCASKPDETSSCPAGLCGAYSTFRSGTVSCRGGCTVSWFGNGDGTYTGKYDVYSNTCQEPYRCDPALLAAGYVYNAYANACVPPPAECEGNETRDPASGECRPSCPEGQSLDEFGQCKPQKNTCPPGEVKSPEGNCLPGDGQCAAGEARRADGTCGKDEDGDGEADDEDDNPDNDSDKNSFSGGDNCNTPPSCSGDPIMCGQARIQWRIDCNTRRNRDVSGGTCGAVPICTGDKCDALEYASLLQQWRTACSLQELLAREGGTGDGGQPGWTKVDGMSQDPGQGATPDDAPGLTTVALTTDDLDQSGLGGGGSCAAIMTASGGQLSGGFASFLASPPPMFCNWINMIKAIVVLVAAVTSCYILAKGGR</sequence>
<feature type="region of interest" description="Disordered" evidence="1">
    <location>
        <begin position="378"/>
        <end position="410"/>
    </location>
</feature>
<keyword evidence="5" id="KW-1185">Reference proteome</keyword>
<reference evidence="4" key="1">
    <citation type="submission" date="2022-01" db="EMBL/GenBank/DDBJ databases">
        <title>Lysobacter chinensis sp. nov., a bacterium isolated from cow dung compost.</title>
        <authorList>
            <person name="Liu Y."/>
        </authorList>
    </citation>
    <scope>NUCLEOTIDE SEQUENCE</scope>
    <source>
        <strain evidence="4">TLK-CK17</strain>
    </source>
</reference>
<dbReference type="Proteomes" id="UP001430796">
    <property type="component" value="Unassembled WGS sequence"/>
</dbReference>
<dbReference type="EMBL" id="JAKJPO010000001">
    <property type="protein sequence ID" value="MCF7220399.1"/>
    <property type="molecule type" value="Genomic_DNA"/>
</dbReference>
<keyword evidence="3" id="KW-0732">Signal</keyword>
<feature type="signal peptide" evidence="3">
    <location>
        <begin position="1"/>
        <end position="21"/>
    </location>
</feature>
<feature type="transmembrane region" description="Helical" evidence="2">
    <location>
        <begin position="460"/>
        <end position="481"/>
    </location>
</feature>
<keyword evidence="2" id="KW-1133">Transmembrane helix</keyword>
<proteinExistence type="predicted"/>
<comment type="caution">
    <text evidence="4">The sequence shown here is derived from an EMBL/GenBank/DDBJ whole genome shotgun (WGS) entry which is preliminary data.</text>
</comment>
<evidence type="ECO:0000256" key="1">
    <source>
        <dbReference type="SAM" id="MobiDB-lite"/>
    </source>
</evidence>
<protein>
    <submittedName>
        <fullName evidence="4">Uncharacterized protein</fullName>
    </submittedName>
</protein>
<gene>
    <name evidence="4" type="ORF">L3V18_01140</name>
</gene>
<feature type="compositionally biased region" description="Polar residues" evidence="1">
    <location>
        <begin position="298"/>
        <end position="307"/>
    </location>
</feature>
<keyword evidence="2" id="KW-0472">Membrane</keyword>
<evidence type="ECO:0000313" key="5">
    <source>
        <dbReference type="Proteomes" id="UP001430796"/>
    </source>
</evidence>
<keyword evidence="2" id="KW-0812">Transmembrane</keyword>
<evidence type="ECO:0000313" key="4">
    <source>
        <dbReference type="EMBL" id="MCF7220399.1"/>
    </source>
</evidence>
<feature type="chain" id="PRO_5046780148" evidence="3">
    <location>
        <begin position="22"/>
        <end position="485"/>
    </location>
</feature>
<feature type="compositionally biased region" description="Acidic residues" evidence="1">
    <location>
        <begin position="276"/>
        <end position="291"/>
    </location>
</feature>
<feature type="region of interest" description="Disordered" evidence="1">
    <location>
        <begin position="268"/>
        <end position="307"/>
    </location>
</feature>